<dbReference type="OrthoDB" id="5293066at2"/>
<dbReference type="STRING" id="1121279.SAMN02745887_02566"/>
<dbReference type="RefSeq" id="WP_072429075.1">
    <property type="nucleotide sequence ID" value="NZ_FPKR01000010.1"/>
</dbReference>
<dbReference type="InterPro" id="IPR005119">
    <property type="entry name" value="LysR_subst-bd"/>
</dbReference>
<dbReference type="InterPro" id="IPR036390">
    <property type="entry name" value="WH_DNA-bd_sf"/>
</dbReference>
<evidence type="ECO:0000256" key="4">
    <source>
        <dbReference type="ARBA" id="ARBA00023163"/>
    </source>
</evidence>
<evidence type="ECO:0000256" key="1">
    <source>
        <dbReference type="ARBA" id="ARBA00009437"/>
    </source>
</evidence>
<dbReference type="InterPro" id="IPR036388">
    <property type="entry name" value="WH-like_DNA-bd_sf"/>
</dbReference>
<dbReference type="GO" id="GO:0003700">
    <property type="term" value="F:DNA-binding transcription factor activity"/>
    <property type="evidence" value="ECO:0007669"/>
    <property type="project" value="InterPro"/>
</dbReference>
<dbReference type="Gene3D" id="3.40.190.290">
    <property type="match status" value="1"/>
</dbReference>
<organism evidence="6 7">
    <name type="scientific">Chitinimonas taiwanensis DSM 18899</name>
    <dbReference type="NCBI Taxonomy" id="1121279"/>
    <lineage>
        <taxon>Bacteria</taxon>
        <taxon>Pseudomonadati</taxon>
        <taxon>Pseudomonadota</taxon>
        <taxon>Betaproteobacteria</taxon>
        <taxon>Neisseriales</taxon>
        <taxon>Chitinibacteraceae</taxon>
        <taxon>Chitinimonas</taxon>
    </lineage>
</organism>
<dbReference type="GO" id="GO:0000976">
    <property type="term" value="F:transcription cis-regulatory region binding"/>
    <property type="evidence" value="ECO:0007669"/>
    <property type="project" value="TreeGrafter"/>
</dbReference>
<dbReference type="InterPro" id="IPR000847">
    <property type="entry name" value="LysR_HTH_N"/>
</dbReference>
<evidence type="ECO:0000256" key="2">
    <source>
        <dbReference type="ARBA" id="ARBA00023015"/>
    </source>
</evidence>
<reference evidence="6 7" key="1">
    <citation type="submission" date="2016-11" db="EMBL/GenBank/DDBJ databases">
        <authorList>
            <person name="Jaros S."/>
            <person name="Januszkiewicz K."/>
            <person name="Wedrychowicz H."/>
        </authorList>
    </citation>
    <scope>NUCLEOTIDE SEQUENCE [LARGE SCALE GENOMIC DNA]</scope>
    <source>
        <strain evidence="6 7">DSM 18899</strain>
    </source>
</reference>
<dbReference type="Pfam" id="PF00126">
    <property type="entry name" value="HTH_1"/>
    <property type="match status" value="1"/>
</dbReference>
<keyword evidence="3 6" id="KW-0238">DNA-binding</keyword>
<dbReference type="PANTHER" id="PTHR30126:SF4">
    <property type="entry name" value="LYSR FAMILY TRANSCRIPTIONAL REGULATOR"/>
    <property type="match status" value="1"/>
</dbReference>
<feature type="domain" description="HTH lysR-type" evidence="5">
    <location>
        <begin position="3"/>
        <end position="60"/>
    </location>
</feature>
<evidence type="ECO:0000313" key="6">
    <source>
        <dbReference type="EMBL" id="SFZ77751.1"/>
    </source>
</evidence>
<accession>A0A1K2HLW3</accession>
<keyword evidence="7" id="KW-1185">Reference proteome</keyword>
<keyword evidence="4" id="KW-0804">Transcription</keyword>
<dbReference type="EMBL" id="FPKR01000010">
    <property type="protein sequence ID" value="SFZ77751.1"/>
    <property type="molecule type" value="Genomic_DNA"/>
</dbReference>
<evidence type="ECO:0000256" key="3">
    <source>
        <dbReference type="ARBA" id="ARBA00023125"/>
    </source>
</evidence>
<dbReference type="SUPFAM" id="SSF46785">
    <property type="entry name" value="Winged helix' DNA-binding domain"/>
    <property type="match status" value="1"/>
</dbReference>
<dbReference type="Gene3D" id="1.10.10.10">
    <property type="entry name" value="Winged helix-like DNA-binding domain superfamily/Winged helix DNA-binding domain"/>
    <property type="match status" value="1"/>
</dbReference>
<evidence type="ECO:0000259" key="5">
    <source>
        <dbReference type="PROSITE" id="PS50931"/>
    </source>
</evidence>
<dbReference type="SUPFAM" id="SSF53850">
    <property type="entry name" value="Periplasmic binding protein-like II"/>
    <property type="match status" value="1"/>
</dbReference>
<dbReference type="AlphaFoldDB" id="A0A1K2HLW3"/>
<sequence length="310" mass="33712">MRLSLDALIVLDAIDRKGSFASAASELHRVPSAITYTIQKLEQDLDVLIFDRSGHRARLTPAGQELLREGRPLLDAAAALEARVKRVATGWEPELRIAVGDLIDFDVLLESVAAFDRIGGETRLRFLHEGYGGVWDALYTGRADLAIGAPDEAPPGGGFRSQPLGQVEFVLAVAPQHPLAREPQPIPMQTIRAHRAVSVGDSSRTLQPRTSGLLTGQPTLTVASQRDKLAAQLAGLGVGFLPRRNAAPYLASGQLIELLAEEEKQIALLNVAWPSKSRGNALRWFLEHLSSDSVKQRLCEQLEQDEAVCD</sequence>
<name>A0A1K2HLW3_9NEIS</name>
<dbReference type="Pfam" id="PF03466">
    <property type="entry name" value="LysR_substrate"/>
    <property type="match status" value="1"/>
</dbReference>
<proteinExistence type="inferred from homology"/>
<keyword evidence="2" id="KW-0805">Transcription regulation</keyword>
<dbReference type="PANTHER" id="PTHR30126">
    <property type="entry name" value="HTH-TYPE TRANSCRIPTIONAL REGULATOR"/>
    <property type="match status" value="1"/>
</dbReference>
<dbReference type="PROSITE" id="PS50931">
    <property type="entry name" value="HTH_LYSR"/>
    <property type="match status" value="1"/>
</dbReference>
<protein>
    <submittedName>
        <fullName evidence="6">DNA-binding transcriptional regulator, LysR family</fullName>
    </submittedName>
</protein>
<comment type="similarity">
    <text evidence="1">Belongs to the LysR transcriptional regulatory family.</text>
</comment>
<gene>
    <name evidence="6" type="ORF">SAMN02745887_02566</name>
</gene>
<dbReference type="Proteomes" id="UP000186513">
    <property type="component" value="Unassembled WGS sequence"/>
</dbReference>
<evidence type="ECO:0000313" key="7">
    <source>
        <dbReference type="Proteomes" id="UP000186513"/>
    </source>
</evidence>